<keyword evidence="7 12" id="KW-0489">Methyltransferase</keyword>
<evidence type="ECO:0000256" key="6">
    <source>
        <dbReference type="ARBA" id="ARBA00022552"/>
    </source>
</evidence>
<evidence type="ECO:0000313" key="15">
    <source>
        <dbReference type="EMBL" id="MFD2672418.1"/>
    </source>
</evidence>
<evidence type="ECO:0000259" key="14">
    <source>
        <dbReference type="Pfam" id="PF20260"/>
    </source>
</evidence>
<dbReference type="SUPFAM" id="SSF75217">
    <property type="entry name" value="alpha/beta knot"/>
    <property type="match status" value="1"/>
</dbReference>
<evidence type="ECO:0000259" key="13">
    <source>
        <dbReference type="Pfam" id="PF04452"/>
    </source>
</evidence>
<evidence type="ECO:0000256" key="11">
    <source>
        <dbReference type="ARBA" id="ARBA00047944"/>
    </source>
</evidence>
<comment type="caution">
    <text evidence="15">The sequence shown here is derived from an EMBL/GenBank/DDBJ whole genome shotgun (WGS) entry which is preliminary data.</text>
</comment>
<dbReference type="CDD" id="cd18084">
    <property type="entry name" value="RsmE-like"/>
    <property type="match status" value="1"/>
</dbReference>
<evidence type="ECO:0000256" key="12">
    <source>
        <dbReference type="PIRNR" id="PIRNR015601"/>
    </source>
</evidence>
<evidence type="ECO:0000256" key="10">
    <source>
        <dbReference type="ARBA" id="ARBA00025699"/>
    </source>
</evidence>
<dbReference type="Pfam" id="PF04452">
    <property type="entry name" value="Methyltrans_RNA"/>
    <property type="match status" value="1"/>
</dbReference>
<organism evidence="15 16">
    <name type="scientific">Marinicrinis sediminis</name>
    <dbReference type="NCBI Taxonomy" id="1652465"/>
    <lineage>
        <taxon>Bacteria</taxon>
        <taxon>Bacillati</taxon>
        <taxon>Bacillota</taxon>
        <taxon>Bacilli</taxon>
        <taxon>Bacillales</taxon>
        <taxon>Paenibacillaceae</taxon>
    </lineage>
</organism>
<dbReference type="EC" id="2.1.1.193" evidence="3 12"/>
<protein>
    <recommendedName>
        <fullName evidence="4 12">Ribosomal RNA small subunit methyltransferase E</fullName>
        <ecNumber evidence="3 12">2.1.1.193</ecNumber>
    </recommendedName>
</protein>
<gene>
    <name evidence="15" type="ORF">ACFSUC_12665</name>
</gene>
<evidence type="ECO:0000256" key="5">
    <source>
        <dbReference type="ARBA" id="ARBA00022490"/>
    </source>
</evidence>
<feature type="domain" description="Ribosomal RNA small subunit methyltransferase E methyltransferase" evidence="13">
    <location>
        <begin position="75"/>
        <end position="248"/>
    </location>
</feature>
<evidence type="ECO:0000256" key="7">
    <source>
        <dbReference type="ARBA" id="ARBA00022603"/>
    </source>
</evidence>
<dbReference type="Pfam" id="PF20260">
    <property type="entry name" value="PUA_4"/>
    <property type="match status" value="1"/>
</dbReference>
<dbReference type="PIRSF" id="PIRSF015601">
    <property type="entry name" value="MTase_slr0722"/>
    <property type="match status" value="1"/>
</dbReference>
<comment type="subcellular location">
    <subcellularLocation>
        <location evidence="1 12">Cytoplasm</location>
    </subcellularLocation>
</comment>
<evidence type="ECO:0000256" key="4">
    <source>
        <dbReference type="ARBA" id="ARBA00013673"/>
    </source>
</evidence>
<keyword evidence="8 12" id="KW-0808">Transferase</keyword>
<evidence type="ECO:0000256" key="8">
    <source>
        <dbReference type="ARBA" id="ARBA00022679"/>
    </source>
</evidence>
<evidence type="ECO:0000256" key="9">
    <source>
        <dbReference type="ARBA" id="ARBA00022691"/>
    </source>
</evidence>
<evidence type="ECO:0000256" key="3">
    <source>
        <dbReference type="ARBA" id="ARBA00012328"/>
    </source>
</evidence>
<dbReference type="Gene3D" id="3.40.1280.10">
    <property type="match status" value="1"/>
</dbReference>
<dbReference type="InterPro" id="IPR029028">
    <property type="entry name" value="Alpha/beta_knot_MTases"/>
</dbReference>
<evidence type="ECO:0000256" key="1">
    <source>
        <dbReference type="ARBA" id="ARBA00004496"/>
    </source>
</evidence>
<dbReference type="InterPro" id="IPR046886">
    <property type="entry name" value="RsmE_MTase_dom"/>
</dbReference>
<dbReference type="InterPro" id="IPR029026">
    <property type="entry name" value="tRNA_m1G_MTases_N"/>
</dbReference>
<dbReference type="InterPro" id="IPR046887">
    <property type="entry name" value="RsmE_PUA-like"/>
</dbReference>
<keyword evidence="5 12" id="KW-0963">Cytoplasm</keyword>
<evidence type="ECO:0000256" key="2">
    <source>
        <dbReference type="ARBA" id="ARBA00005528"/>
    </source>
</evidence>
<accession>A0ABW5RBV0</accession>
<comment type="function">
    <text evidence="10 12">Specifically methylates the N3 position of the uracil ring of uridine 1498 (m3U1498) in 16S rRNA. Acts on the fully assembled 30S ribosomal subunit.</text>
</comment>
<keyword evidence="16" id="KW-1185">Reference proteome</keyword>
<feature type="domain" description="Ribosomal RNA small subunit methyltransferase E PUA-like" evidence="14">
    <location>
        <begin position="18"/>
        <end position="64"/>
    </location>
</feature>
<dbReference type="PANTHER" id="PTHR30027">
    <property type="entry name" value="RIBOSOMAL RNA SMALL SUBUNIT METHYLTRANSFERASE E"/>
    <property type="match status" value="1"/>
</dbReference>
<dbReference type="EMBL" id="JBHUMM010000037">
    <property type="protein sequence ID" value="MFD2672418.1"/>
    <property type="molecule type" value="Genomic_DNA"/>
</dbReference>
<dbReference type="Proteomes" id="UP001597497">
    <property type="component" value="Unassembled WGS sequence"/>
</dbReference>
<sequence length="259" mass="29212">MQRYMIAPEQWVADTVTLTGDDAHHLMNVMRAAVDEKIWVSDGEQREGLVIITDIQKGKVTGRVEEERALEGEPQIEVWIAQSLPKGDKLETVIQKGTELGATRFIPFQSARTIVQYDAKKEIKRLERWRKIIKEAAEQAHRSCIPVMERPLSWKEMLEAVQPADAIYFCYERPDGAGLRTMLSELRAKWSNSGSATERLKVAVIVGPEGGFTEAEAEEAKRHRASWITLGKRILRTETAAMAALACILYEFDEMGGPE</sequence>
<dbReference type="SUPFAM" id="SSF88697">
    <property type="entry name" value="PUA domain-like"/>
    <property type="match status" value="1"/>
</dbReference>
<evidence type="ECO:0000313" key="16">
    <source>
        <dbReference type="Proteomes" id="UP001597497"/>
    </source>
</evidence>
<dbReference type="NCBIfam" id="TIGR00046">
    <property type="entry name" value="RsmE family RNA methyltransferase"/>
    <property type="match status" value="1"/>
</dbReference>
<keyword evidence="9 12" id="KW-0949">S-adenosyl-L-methionine</keyword>
<dbReference type="InterPro" id="IPR015947">
    <property type="entry name" value="PUA-like_sf"/>
</dbReference>
<reference evidence="16" key="1">
    <citation type="journal article" date="2019" name="Int. J. Syst. Evol. Microbiol.">
        <title>The Global Catalogue of Microorganisms (GCM) 10K type strain sequencing project: providing services to taxonomists for standard genome sequencing and annotation.</title>
        <authorList>
            <consortium name="The Broad Institute Genomics Platform"/>
            <consortium name="The Broad Institute Genome Sequencing Center for Infectious Disease"/>
            <person name="Wu L."/>
            <person name="Ma J."/>
        </authorList>
    </citation>
    <scope>NUCLEOTIDE SEQUENCE [LARGE SCALE GENOMIC DNA]</scope>
    <source>
        <strain evidence="16">KCTC 33676</strain>
    </source>
</reference>
<proteinExistence type="inferred from homology"/>
<dbReference type="InterPro" id="IPR006700">
    <property type="entry name" value="RsmE"/>
</dbReference>
<name>A0ABW5RBV0_9BACL</name>
<dbReference type="PANTHER" id="PTHR30027:SF3">
    <property type="entry name" value="16S RRNA (URACIL(1498)-N(3))-METHYLTRANSFERASE"/>
    <property type="match status" value="1"/>
</dbReference>
<keyword evidence="6 12" id="KW-0698">rRNA processing</keyword>
<dbReference type="RefSeq" id="WP_379929980.1">
    <property type="nucleotide sequence ID" value="NZ_JBHUMM010000037.1"/>
</dbReference>
<dbReference type="GO" id="GO:0032259">
    <property type="term" value="P:methylation"/>
    <property type="evidence" value="ECO:0007669"/>
    <property type="project" value="UniProtKB-KW"/>
</dbReference>
<comment type="similarity">
    <text evidence="2 12">Belongs to the RNA methyltransferase RsmE family.</text>
</comment>
<dbReference type="GO" id="GO:0008168">
    <property type="term" value="F:methyltransferase activity"/>
    <property type="evidence" value="ECO:0007669"/>
    <property type="project" value="UniProtKB-KW"/>
</dbReference>
<comment type="catalytic activity">
    <reaction evidence="11 12">
        <text>uridine(1498) in 16S rRNA + S-adenosyl-L-methionine = N(3)-methyluridine(1498) in 16S rRNA + S-adenosyl-L-homocysteine + H(+)</text>
        <dbReference type="Rhea" id="RHEA:42920"/>
        <dbReference type="Rhea" id="RHEA-COMP:10283"/>
        <dbReference type="Rhea" id="RHEA-COMP:10284"/>
        <dbReference type="ChEBI" id="CHEBI:15378"/>
        <dbReference type="ChEBI" id="CHEBI:57856"/>
        <dbReference type="ChEBI" id="CHEBI:59789"/>
        <dbReference type="ChEBI" id="CHEBI:65315"/>
        <dbReference type="ChEBI" id="CHEBI:74502"/>
        <dbReference type="EC" id="2.1.1.193"/>
    </reaction>
</comment>